<dbReference type="AlphaFoldDB" id="A0A0D2E7M6"/>
<reference evidence="7 8" key="1">
    <citation type="submission" date="2015-01" db="EMBL/GenBank/DDBJ databases">
        <title>The Genome Sequence of Exophiala xenobiotica CBS118157.</title>
        <authorList>
            <consortium name="The Broad Institute Genomics Platform"/>
            <person name="Cuomo C."/>
            <person name="de Hoog S."/>
            <person name="Gorbushina A."/>
            <person name="Stielow B."/>
            <person name="Teixiera M."/>
            <person name="Abouelleil A."/>
            <person name="Chapman S.B."/>
            <person name="Priest M."/>
            <person name="Young S.K."/>
            <person name="Wortman J."/>
            <person name="Nusbaum C."/>
            <person name="Birren B."/>
        </authorList>
    </citation>
    <scope>NUCLEOTIDE SEQUENCE [LARGE SCALE GENOMIC DNA]</scope>
    <source>
        <strain evidence="7 8">CBS 118157</strain>
    </source>
</reference>
<dbReference type="STRING" id="348802.A0A0D2E7M6"/>
<protein>
    <recommendedName>
        <fullName evidence="9">Zn(2)-C6 fungal-type domain-containing protein</fullName>
    </recommendedName>
</protein>
<dbReference type="Proteomes" id="UP000054342">
    <property type="component" value="Unassembled WGS sequence"/>
</dbReference>
<dbReference type="InterPro" id="IPR052360">
    <property type="entry name" value="Transcr_Regulatory_Proteins"/>
</dbReference>
<name>A0A0D2E7M6_9EURO</name>
<keyword evidence="5" id="KW-0804">Transcription</keyword>
<dbReference type="GeneID" id="25331441"/>
<evidence type="ECO:0000256" key="3">
    <source>
        <dbReference type="ARBA" id="ARBA00023015"/>
    </source>
</evidence>
<dbReference type="OrthoDB" id="4116715at2759"/>
<evidence type="ECO:0000313" key="7">
    <source>
        <dbReference type="EMBL" id="KIW50745.1"/>
    </source>
</evidence>
<evidence type="ECO:0000256" key="1">
    <source>
        <dbReference type="ARBA" id="ARBA00022723"/>
    </source>
</evidence>
<keyword evidence="1" id="KW-0479">Metal-binding</keyword>
<evidence type="ECO:0000256" key="5">
    <source>
        <dbReference type="ARBA" id="ARBA00023163"/>
    </source>
</evidence>
<keyword evidence="8" id="KW-1185">Reference proteome</keyword>
<dbReference type="HOGENOM" id="CLU_011409_6_0_1"/>
<proteinExistence type="predicted"/>
<dbReference type="PANTHER" id="PTHR36206:SF12">
    <property type="entry name" value="ASPERCRYPTIN BIOSYNTHESIS CLUSTER-SPECIFIC TRANSCRIPTION REGULATOR ATNN-RELATED"/>
    <property type="match status" value="1"/>
</dbReference>
<keyword evidence="6" id="KW-0539">Nucleus</keyword>
<dbReference type="RefSeq" id="XP_013311329.1">
    <property type="nucleotide sequence ID" value="XM_013455875.1"/>
</dbReference>
<evidence type="ECO:0008006" key="9">
    <source>
        <dbReference type="Google" id="ProtNLM"/>
    </source>
</evidence>
<dbReference type="InterPro" id="IPR021858">
    <property type="entry name" value="Fun_TF"/>
</dbReference>
<evidence type="ECO:0000256" key="6">
    <source>
        <dbReference type="ARBA" id="ARBA00023242"/>
    </source>
</evidence>
<dbReference type="PANTHER" id="PTHR36206">
    <property type="entry name" value="ASPERCRYPTIN BIOSYNTHESIS CLUSTER-SPECIFIC TRANSCRIPTION REGULATOR ATNN-RELATED"/>
    <property type="match status" value="1"/>
</dbReference>
<keyword evidence="3" id="KW-0805">Transcription regulation</keyword>
<keyword evidence="2" id="KW-0862">Zinc</keyword>
<dbReference type="Pfam" id="PF11951">
    <property type="entry name" value="Fungal_trans_2"/>
    <property type="match status" value="1"/>
</dbReference>
<organism evidence="7 8">
    <name type="scientific">Exophiala xenobiotica</name>
    <dbReference type="NCBI Taxonomy" id="348802"/>
    <lineage>
        <taxon>Eukaryota</taxon>
        <taxon>Fungi</taxon>
        <taxon>Dikarya</taxon>
        <taxon>Ascomycota</taxon>
        <taxon>Pezizomycotina</taxon>
        <taxon>Eurotiomycetes</taxon>
        <taxon>Chaetothyriomycetidae</taxon>
        <taxon>Chaetothyriales</taxon>
        <taxon>Herpotrichiellaceae</taxon>
        <taxon>Exophiala</taxon>
    </lineage>
</organism>
<keyword evidence="4" id="KW-0238">DNA-binding</keyword>
<dbReference type="EMBL" id="KN847322">
    <property type="protein sequence ID" value="KIW50745.1"/>
    <property type="molecule type" value="Genomic_DNA"/>
</dbReference>
<gene>
    <name evidence="7" type="ORF">PV05_09533</name>
</gene>
<dbReference type="GO" id="GO:0046872">
    <property type="term" value="F:metal ion binding"/>
    <property type="evidence" value="ECO:0007669"/>
    <property type="project" value="UniProtKB-KW"/>
</dbReference>
<sequence>MPRVKAAHRKRSYAPKSRSGCITCKCLSGPSRKCDGYATENIPENDSQGLLLVRLPEYSAISGDELRAFQFFNEHTLSQLPGFHSCEFWDVIVRQIAHEDVAVRHALVALAALHENFAAKGDSSSKSRTPETEHFALRQYNLAIQRHLQQIAAATLDNSNTKRLELERYLVSSLIFICIEIIRGHFASCMSLLKRTFGIFADLTKDVPKGQRPPGGLLEIFERQLNRLEAQSIVLIGYDAWDGQEAHARESQATVTVRRQPVLPAIPEAFSTATEARDCFESYMHAFALATARQSDDAVVDDSDTDTAMSQNKSPNAYLNGFGRWSHALDATMQHAQTNDSNTSPPNEKEKEKERCASLVLHMHRLMVSTSVDLLSRQQTPTDTDVQMSWDKYTNVFEEVVKIGESILSPTSSPSPYSVVADASHSISPPKAKMRPYFTLDIGVVAPLYDIARRCRDPHVRRRAIGLLYAYPRQEGMYNGVLAARVAERVVQIEENGLGHVSSATDIPDWARISDVHPVFDFERKRALLCYRRRGTHGAVRKPVQEVMDWD</sequence>
<evidence type="ECO:0000256" key="4">
    <source>
        <dbReference type="ARBA" id="ARBA00023125"/>
    </source>
</evidence>
<evidence type="ECO:0000256" key="2">
    <source>
        <dbReference type="ARBA" id="ARBA00022833"/>
    </source>
</evidence>
<evidence type="ECO:0000313" key="8">
    <source>
        <dbReference type="Proteomes" id="UP000054342"/>
    </source>
</evidence>
<dbReference type="GO" id="GO:0003677">
    <property type="term" value="F:DNA binding"/>
    <property type="evidence" value="ECO:0007669"/>
    <property type="project" value="UniProtKB-KW"/>
</dbReference>
<accession>A0A0D2E7M6</accession>